<reference evidence="1 2" key="1">
    <citation type="submission" date="2024-03" db="EMBL/GenBank/DDBJ databases">
        <title>Draft genome sequence of Pseudonocardia tropica JCM 19149.</title>
        <authorList>
            <person name="Butdee W."/>
            <person name="Duangmal K."/>
        </authorList>
    </citation>
    <scope>NUCLEOTIDE SEQUENCE [LARGE SCALE GENOMIC DNA]</scope>
    <source>
        <strain evidence="1 2">JCM 19149</strain>
    </source>
</reference>
<sequence length="165" mass="18106">MASVIAQAAEGQLDASVSAIARRAGVHRSYVYRHPDLVQLLREISTRGPEPGQSPADRVTEASLRADLAHCQDRARRAGVRVRELEARLSRQLGHQIWQVSGLGAGPDIEAVERERDALVQRVADLVVALRERTDELDAARAVNRRLVAELNNAPRPPSEEPDSS</sequence>
<dbReference type="RefSeq" id="WP_345649209.1">
    <property type="nucleotide sequence ID" value="NZ_BAABLY010000060.1"/>
</dbReference>
<keyword evidence="2" id="KW-1185">Reference proteome</keyword>
<dbReference type="EMBL" id="JBEDNP010000034">
    <property type="protein sequence ID" value="MEQ3542365.1"/>
    <property type="molecule type" value="Genomic_DNA"/>
</dbReference>
<dbReference type="Proteomes" id="UP001464923">
    <property type="component" value="Unassembled WGS sequence"/>
</dbReference>
<accession>A0ABV1K2A5</accession>
<evidence type="ECO:0000313" key="2">
    <source>
        <dbReference type="Proteomes" id="UP001464923"/>
    </source>
</evidence>
<evidence type="ECO:0008006" key="3">
    <source>
        <dbReference type="Google" id="ProtNLM"/>
    </source>
</evidence>
<name>A0ABV1K2A5_9PSEU</name>
<evidence type="ECO:0000313" key="1">
    <source>
        <dbReference type="EMBL" id="MEQ3542365.1"/>
    </source>
</evidence>
<gene>
    <name evidence="1" type="ORF">WHI96_26505</name>
</gene>
<comment type="caution">
    <text evidence="1">The sequence shown here is derived from an EMBL/GenBank/DDBJ whole genome shotgun (WGS) entry which is preliminary data.</text>
</comment>
<protein>
    <recommendedName>
        <fullName evidence="3">HTH tetR-type domain-containing protein</fullName>
    </recommendedName>
</protein>
<organism evidence="1 2">
    <name type="scientific">Pseudonocardia tropica</name>
    <dbReference type="NCBI Taxonomy" id="681289"/>
    <lineage>
        <taxon>Bacteria</taxon>
        <taxon>Bacillati</taxon>
        <taxon>Actinomycetota</taxon>
        <taxon>Actinomycetes</taxon>
        <taxon>Pseudonocardiales</taxon>
        <taxon>Pseudonocardiaceae</taxon>
        <taxon>Pseudonocardia</taxon>
    </lineage>
</organism>
<proteinExistence type="predicted"/>